<dbReference type="PANTHER" id="PTHR46580:SF4">
    <property type="entry name" value="ATP_GTP-BINDING PROTEIN"/>
    <property type="match status" value="1"/>
</dbReference>
<dbReference type="SUPFAM" id="SSF49313">
    <property type="entry name" value="Cadherin-like"/>
    <property type="match status" value="1"/>
</dbReference>
<dbReference type="PROSITE" id="PS00330">
    <property type="entry name" value="HEMOLYSIN_CALCIUM"/>
    <property type="match status" value="3"/>
</dbReference>
<dbReference type="PANTHER" id="PTHR46580">
    <property type="entry name" value="SENSOR KINASE-RELATED"/>
    <property type="match status" value="1"/>
</dbReference>
<evidence type="ECO:0000259" key="2">
    <source>
        <dbReference type="SMART" id="SM00736"/>
    </source>
</evidence>
<dbReference type="GO" id="GO:0005615">
    <property type="term" value="C:extracellular space"/>
    <property type="evidence" value="ECO:0007669"/>
    <property type="project" value="InterPro"/>
</dbReference>
<dbReference type="SMART" id="SM00736">
    <property type="entry name" value="CADG"/>
    <property type="match status" value="1"/>
</dbReference>
<feature type="non-terminal residue" evidence="3">
    <location>
        <position position="1776"/>
    </location>
</feature>
<dbReference type="Pfam" id="PF00353">
    <property type="entry name" value="HemolysinCabind"/>
    <property type="match status" value="2"/>
</dbReference>
<dbReference type="InterPro" id="IPR018511">
    <property type="entry name" value="Hemolysin-typ_Ca-bd_CS"/>
</dbReference>
<dbReference type="InterPro" id="IPR013517">
    <property type="entry name" value="FG-GAP"/>
</dbReference>
<dbReference type="Pfam" id="PF13517">
    <property type="entry name" value="FG-GAP_3"/>
    <property type="match status" value="3"/>
</dbReference>
<dbReference type="RefSeq" id="WP_009453119.1">
    <property type="nucleotide sequence ID" value="NZ_JH660664.1"/>
</dbReference>
<name>I4Z6E3_9BURK</name>
<feature type="non-terminal residue" evidence="3">
    <location>
        <position position="1"/>
    </location>
</feature>
<sequence length="1776" mass="180284">TDLGQGVFGQVSVLNNNGAGFDSPQTYGLAQSNNGLPPLWIGTRDLNQDGLPDIIVSDAGASAIRVLTNTHPVAMEDPSSPLPVTLKGADIDGTVAAFRLVALPDPAIGTLYSDAAGTLPIVADPNSGLMELPAASNSATLYFQPALNWNGTTNLAYIAVDDLGATSTSGLRSLTITPVNDAPILSSAAAVLADGTVGHGYLVSATELLAGWTDPEGSSVQVQGLTTPQGVVFDQGNGTWLVTPIGAAAGPLTLTYSVSDGQAGTPTSLSVNLLADTSGNLTPSAGPVSVTPIISPEDTPLALSLTGSDTDGTIAGFRLSLTPGAGQIFADAALTLPLNLGQDLAADATGSATVYFQPAANWNGPTSLGYVALDNAGALSAQTAVQALDITPVNDPPALTGTPATLPRGEPGLPYIVTPAALLAGWSDVENATLSVINVVSDHGTIYPNPDGSWTVNSPIGYSGPITLSYTVSDGTTGQSPATLGLDMIANQAPVAGPLLTAASVQNGMLGDGNEVLRSSQYSNTPTHFDSYQISNIQPGTQVSIAVTGAIASMAYLIVLDQNGGLVQESPFQSSLTFGANPGYQVLVGSFFDTNYSPNYPSMYQVSIAESNGLTGVTLSPNLSTNSGLEDGVVAIPLNGTDADGQVSAFRLSNWPGNTIGSFYLDPTRPDLVMDPSTTDIPATNQQATLYFKPAPNWNGQTAIDYLAIDNQGLTSVQAATQTLLIAPVNDPPALTGTPATLVGGVEDTTPYVLSSTDLLAGWTDVDGNPLSVSSVNAWDTNGSTYINAQPDPNGQDWLLNLPANYNGNLQIQYTVSDGFSPTSATLSLNIAAVNDPPTLLGTQFSTPQSYPVPYNGASGQNVAIGDLHGDGFLDILTPGGSSGTISLLKGHAGGGFDPVQTVNVPNASLTQIAMGDVTGDGLIDVVASGLDYASFTAAVYVFPQQANGTFGASQVLSASTSWTDPSSLTLVDLNGDQRLDILTTDRSTNQATLFNGNANGSANGNGFGPAQTLTVGNAATAIATADLNGDGRLDIVAARADYGSATPISVLLGANTGGFTPAVAYYAAGTSGNMDLPIDVALGDVDGDGKLDIVTANSGTGQVAVLKGLGDGTFGAATTYNVGTNPISLTLADLNGDGRLDILTAVQGNGGSTGQLAILNNNGAGFDSAQTYGTAQNGGSFAPLWVGTHDLNLDGLPDIIVADGGASAIRVLTNSTPRVAEDPATPVPLTLKGADLDGTVAAFRLNDLPVHGTVYTDATRLHPVNLSTDIPADASNQATIYFVPELNWNGITQIHVNAIDNGGAVSVAPEALQVVITPVNDAPVAPSAPSVSAALPNALEDSAYDISQAQLLKDWTDPENTPLQVLNPSVDHGTLVPGAVIDTWTLTPEPNYNGPITLHYAVSDGALQTAATLGFDVTAVNDPPVQVTPMPLLAPQTAGQDFTLPLPAGTFTDVDSATLSYSAHLSDGSALPSWLQCDPSNGSLSGTLSSTPPGWVPNHDLELSLVLSVSDGALTTSAPPVTLSVLLPSTHGLSNQADTYTGTASDEVIWGLYGNDAISGGAGNDTINGGAGADTMNGGSGNDVYVVDNTGDRTLEAGGEGFDTVQASIDWTLTAEVENLLLIGAGPLNGSGNSLDNLINGNVGNNLLDGGAGNDVISGGQGNDRLVGGLGQDVLEGGAGADTFAFTSTLDSTVARPDQVMDFQARINPVDRIDLSAIDAMTGVPGDQAFLYIGAASFSQTAGELRFSGGLLSGDTNGDGVADFAIQLVGGDLLP</sequence>
<dbReference type="InterPro" id="IPR015919">
    <property type="entry name" value="Cadherin-like_sf"/>
</dbReference>
<dbReference type="NCBIfam" id="NF012211">
    <property type="entry name" value="tand_rpt_95"/>
    <property type="match status" value="4"/>
</dbReference>
<dbReference type="Proteomes" id="UP000053899">
    <property type="component" value="Unassembled WGS sequence"/>
</dbReference>
<dbReference type="InterPro" id="IPR011049">
    <property type="entry name" value="Serralysin-like_metalloprot_C"/>
</dbReference>
<accession>I4Z6E3</accession>
<gene>
    <name evidence="3" type="ORF">LepocDRAFT_00005270</name>
</gene>
<dbReference type="GeneID" id="92351973"/>
<evidence type="ECO:0000256" key="1">
    <source>
        <dbReference type="ARBA" id="ARBA00022729"/>
    </source>
</evidence>
<dbReference type="GO" id="GO:0005509">
    <property type="term" value="F:calcium ion binding"/>
    <property type="evidence" value="ECO:0007669"/>
    <property type="project" value="InterPro"/>
</dbReference>
<dbReference type="SUPFAM" id="SSF69318">
    <property type="entry name" value="Integrin alpha N-terminal domain"/>
    <property type="match status" value="2"/>
</dbReference>
<protein>
    <submittedName>
        <fullName evidence="3">Putative calcium-binding protein,FG-GAP repeat protein</fullName>
    </submittedName>
</protein>
<dbReference type="Gene3D" id="2.130.10.130">
    <property type="entry name" value="Integrin alpha, N-terminal"/>
    <property type="match status" value="3"/>
</dbReference>
<dbReference type="Pfam" id="PF05345">
    <property type="entry name" value="He_PIG"/>
    <property type="match status" value="1"/>
</dbReference>
<dbReference type="Gene3D" id="2.60.40.10">
    <property type="entry name" value="Immunoglobulins"/>
    <property type="match status" value="1"/>
</dbReference>
<evidence type="ECO:0000313" key="3">
    <source>
        <dbReference type="EMBL" id="EIM31785.1"/>
    </source>
</evidence>
<dbReference type="OrthoDB" id="4648428at2"/>
<dbReference type="Pfam" id="PF17892">
    <property type="entry name" value="Cadherin_5"/>
    <property type="match status" value="4"/>
</dbReference>
<dbReference type="GO" id="GO:0016020">
    <property type="term" value="C:membrane"/>
    <property type="evidence" value="ECO:0007669"/>
    <property type="project" value="InterPro"/>
</dbReference>
<organism evidence="3 4">
    <name type="scientific">Leptothrix ochracea L12</name>
    <dbReference type="NCBI Taxonomy" id="735332"/>
    <lineage>
        <taxon>Bacteria</taxon>
        <taxon>Pseudomonadati</taxon>
        <taxon>Pseudomonadota</taxon>
        <taxon>Betaproteobacteria</taxon>
        <taxon>Burkholderiales</taxon>
        <taxon>Sphaerotilaceae</taxon>
        <taxon>Leptothrix</taxon>
    </lineage>
</organism>
<dbReference type="PRINTS" id="PR00313">
    <property type="entry name" value="CABNDNGRPT"/>
</dbReference>
<keyword evidence="4" id="KW-1185">Reference proteome</keyword>
<evidence type="ECO:0000313" key="4">
    <source>
        <dbReference type="Proteomes" id="UP000053899"/>
    </source>
</evidence>
<reference evidence="3 4" key="1">
    <citation type="submission" date="2012-04" db="EMBL/GenBank/DDBJ databases">
        <title>Improved High-Quality Draft sequence of Leptothrix ochracea L12.</title>
        <authorList>
            <consortium name="US DOE Joint Genome Institute"/>
            <person name="Lucas S."/>
            <person name="Han J."/>
            <person name="Lapidus A."/>
            <person name="Cheng J.-F."/>
            <person name="Goodwin L."/>
            <person name="Pitluck S."/>
            <person name="Peters L."/>
            <person name="Zeytun A."/>
            <person name="Detter J.C."/>
            <person name="Han C."/>
            <person name="Tapia R."/>
            <person name="Land M."/>
            <person name="Hauser L."/>
            <person name="Kyrpides N."/>
            <person name="Ivanova N."/>
            <person name="Pagani I."/>
            <person name="Stepanauskas R."/>
            <person name="Masland D."/>
            <person name="Poulton N."/>
            <person name="Emerson D."/>
            <person name="Fleming E."/>
            <person name="Woyke T."/>
        </authorList>
    </citation>
    <scope>NUCLEOTIDE SEQUENCE [LARGE SCALE GENOMIC DNA]</scope>
    <source>
        <strain evidence="3 4">L12</strain>
    </source>
</reference>
<feature type="domain" description="Dystroglycan-type cadherin-like" evidence="2">
    <location>
        <begin position="1429"/>
        <end position="1524"/>
    </location>
</feature>
<dbReference type="Gene3D" id="2.150.10.10">
    <property type="entry name" value="Serralysin-like metalloprotease, C-terminal"/>
    <property type="match status" value="1"/>
</dbReference>
<keyword evidence="1" id="KW-0732">Signal</keyword>
<dbReference type="InterPro" id="IPR041690">
    <property type="entry name" value="Cadherin_5"/>
</dbReference>
<dbReference type="InterPro" id="IPR006644">
    <property type="entry name" value="Cadg"/>
</dbReference>
<dbReference type="InterPro" id="IPR013783">
    <property type="entry name" value="Ig-like_fold"/>
</dbReference>
<dbReference type="InterPro" id="IPR028994">
    <property type="entry name" value="Integrin_alpha_N"/>
</dbReference>
<proteinExistence type="predicted"/>
<dbReference type="InterPro" id="IPR001343">
    <property type="entry name" value="Hemolysn_Ca-bd"/>
</dbReference>
<dbReference type="SUPFAM" id="SSF51120">
    <property type="entry name" value="beta-Roll"/>
    <property type="match status" value="2"/>
</dbReference>
<dbReference type="EMBL" id="JH660664">
    <property type="protein sequence ID" value="EIM31785.1"/>
    <property type="molecule type" value="Genomic_DNA"/>
</dbReference>